<dbReference type="Proteomes" id="UP000078540">
    <property type="component" value="Unassembled WGS sequence"/>
</dbReference>
<evidence type="ECO:0000313" key="1">
    <source>
        <dbReference type="EMBL" id="KYM92848.1"/>
    </source>
</evidence>
<keyword evidence="2" id="KW-1185">Reference proteome</keyword>
<name>A0A195BY29_9HYME</name>
<evidence type="ECO:0000313" key="2">
    <source>
        <dbReference type="Proteomes" id="UP000078540"/>
    </source>
</evidence>
<dbReference type="AlphaFoldDB" id="A0A195BY29"/>
<reference evidence="1 2" key="1">
    <citation type="submission" date="2015-09" db="EMBL/GenBank/DDBJ databases">
        <title>Atta colombica WGS genome.</title>
        <authorList>
            <person name="Nygaard S."/>
            <person name="Hu H."/>
            <person name="Boomsma J."/>
            <person name="Zhang G."/>
        </authorList>
    </citation>
    <scope>NUCLEOTIDE SEQUENCE [LARGE SCALE GENOMIC DNA]</scope>
    <source>
        <strain evidence="1">Treedump-2</strain>
        <tissue evidence="1">Whole body</tissue>
    </source>
</reference>
<sequence>MIPHQVTYQGSNSCMMLSKRMTAKSLEAKPEIQASKRTVKVMRELKPAAFVNVEDFICLVVDLLSGNMTFALADDVEDDDEEDDEGNCCCCCCWCDDDDLFGNMFSCWPAPATSALKCAIHRIYIRVLSIFRTWRVRHMCLQNTRGPVRKLKLLRAGRNELSNISLHT</sequence>
<proteinExistence type="predicted"/>
<gene>
    <name evidence="1" type="ORF">ALC53_00386</name>
</gene>
<dbReference type="EMBL" id="KQ976396">
    <property type="protein sequence ID" value="KYM92848.1"/>
    <property type="molecule type" value="Genomic_DNA"/>
</dbReference>
<accession>A0A195BY29</accession>
<protein>
    <submittedName>
        <fullName evidence="1">Uncharacterized protein</fullName>
    </submittedName>
</protein>
<organism evidence="1 2">
    <name type="scientific">Atta colombica</name>
    <dbReference type="NCBI Taxonomy" id="520822"/>
    <lineage>
        <taxon>Eukaryota</taxon>
        <taxon>Metazoa</taxon>
        <taxon>Ecdysozoa</taxon>
        <taxon>Arthropoda</taxon>
        <taxon>Hexapoda</taxon>
        <taxon>Insecta</taxon>
        <taxon>Pterygota</taxon>
        <taxon>Neoptera</taxon>
        <taxon>Endopterygota</taxon>
        <taxon>Hymenoptera</taxon>
        <taxon>Apocrita</taxon>
        <taxon>Aculeata</taxon>
        <taxon>Formicoidea</taxon>
        <taxon>Formicidae</taxon>
        <taxon>Myrmicinae</taxon>
        <taxon>Atta</taxon>
    </lineage>
</organism>